<evidence type="ECO:0000313" key="3">
    <source>
        <dbReference type="WBParaSite" id="TMUE_2000006913.1"/>
    </source>
</evidence>
<feature type="region of interest" description="Disordered" evidence="1">
    <location>
        <begin position="106"/>
        <end position="193"/>
    </location>
</feature>
<feature type="compositionally biased region" description="Basic and acidic residues" evidence="1">
    <location>
        <begin position="134"/>
        <end position="149"/>
    </location>
</feature>
<proteinExistence type="predicted"/>
<sequence>MQIFVFFTIFDLDISLGNKDSPLLGALVIVSISPPGIPVRSAIEDAGNLLSGTPHLLTIRDSTLVVIVQPCTSWFIKWHWPILLFFSNTVNKENLQRALHHSLNSSKGCDQVNGRRRKGYAKGMPTDNKNQNGLKDESPGDQQLTKEAETSSSSLSPMNSEIERYNTSCHISQSSRNSPTAKRRSTNGRNRSVFKKRADSLYLRDDFVSGMLNSSTSSNSFRLNSAIKRYKSAPALPFPEMMSPHEEINMSDLLWKDLETYYNPNIGRTALADSPWEGMSKSLDTSSFPETEVHTPPWETLQK</sequence>
<name>A0A5S6QI73_TRIMR</name>
<dbReference type="Proteomes" id="UP000046395">
    <property type="component" value="Unassembled WGS sequence"/>
</dbReference>
<reference evidence="3" key="1">
    <citation type="submission" date="2019-12" db="UniProtKB">
        <authorList>
            <consortium name="WormBaseParasite"/>
        </authorList>
    </citation>
    <scope>IDENTIFICATION</scope>
</reference>
<feature type="region of interest" description="Disordered" evidence="1">
    <location>
        <begin position="273"/>
        <end position="303"/>
    </location>
</feature>
<dbReference type="WBParaSite" id="TMUE_2000006913.1">
    <property type="protein sequence ID" value="TMUE_2000006913.1"/>
    <property type="gene ID" value="WBGene00287201"/>
</dbReference>
<protein>
    <submittedName>
        <fullName evidence="3">Uncharacterized protein</fullName>
    </submittedName>
</protein>
<dbReference type="AlphaFoldDB" id="A0A5S6QI73"/>
<accession>A0A5S6QI73</accession>
<keyword evidence="2" id="KW-1185">Reference proteome</keyword>
<evidence type="ECO:0000313" key="2">
    <source>
        <dbReference type="Proteomes" id="UP000046395"/>
    </source>
</evidence>
<organism evidence="2 3">
    <name type="scientific">Trichuris muris</name>
    <name type="common">Mouse whipworm</name>
    <dbReference type="NCBI Taxonomy" id="70415"/>
    <lineage>
        <taxon>Eukaryota</taxon>
        <taxon>Metazoa</taxon>
        <taxon>Ecdysozoa</taxon>
        <taxon>Nematoda</taxon>
        <taxon>Enoplea</taxon>
        <taxon>Dorylaimia</taxon>
        <taxon>Trichinellida</taxon>
        <taxon>Trichuridae</taxon>
        <taxon>Trichuris</taxon>
    </lineage>
</organism>
<feature type="compositionally biased region" description="Polar residues" evidence="1">
    <location>
        <begin position="150"/>
        <end position="180"/>
    </location>
</feature>
<evidence type="ECO:0000256" key="1">
    <source>
        <dbReference type="SAM" id="MobiDB-lite"/>
    </source>
</evidence>